<name>A0A6V8I7T7_9PROT</name>
<gene>
    <name evidence="2" type="ORF">DmAi_16790</name>
</gene>
<feature type="transmembrane region" description="Helical" evidence="1">
    <location>
        <begin position="255"/>
        <end position="274"/>
    </location>
</feature>
<feature type="transmembrane region" description="Helical" evidence="1">
    <location>
        <begin position="150"/>
        <end position="170"/>
    </location>
</feature>
<organism evidence="2 3">
    <name type="scientific">Acetobacter persici</name>
    <dbReference type="NCBI Taxonomy" id="1076596"/>
    <lineage>
        <taxon>Bacteria</taxon>
        <taxon>Pseudomonadati</taxon>
        <taxon>Pseudomonadota</taxon>
        <taxon>Alphaproteobacteria</taxon>
        <taxon>Acetobacterales</taxon>
        <taxon>Acetobacteraceae</taxon>
        <taxon>Acetobacter</taxon>
    </lineage>
</organism>
<evidence type="ECO:0000256" key="1">
    <source>
        <dbReference type="SAM" id="Phobius"/>
    </source>
</evidence>
<keyword evidence="1" id="KW-0472">Membrane</keyword>
<keyword evidence="3" id="KW-1185">Reference proteome</keyword>
<feature type="transmembrane region" description="Helical" evidence="1">
    <location>
        <begin position="125"/>
        <end position="144"/>
    </location>
</feature>
<feature type="transmembrane region" description="Helical" evidence="1">
    <location>
        <begin position="93"/>
        <end position="113"/>
    </location>
</feature>
<reference evidence="2 3" key="1">
    <citation type="journal article" date="2020" name="Cell Rep.">
        <title>Local necrotic cells trigger systemic immune activation via gut microbiome dysbiosis in Drosophila.</title>
        <authorList>
            <person name="Kosakamoto H."/>
            <person name="Yamauchi T."/>
            <person name="Akuzawa-Tokita Y."/>
            <person name="Nishimura K."/>
            <person name="Soga T."/>
            <person name="Murakami T."/>
            <person name="Mori H."/>
            <person name="Yamamoto K."/>
            <person name="Miyazaki R."/>
            <person name="Koto A."/>
            <person name="Miura M."/>
            <person name="Obata F."/>
        </authorList>
    </citation>
    <scope>NUCLEOTIDE SEQUENCE [LARGE SCALE GENOMIC DNA]</scope>
    <source>
        <strain evidence="2 3">Ai</strain>
    </source>
</reference>
<sequence>MGDKGRHVWARDLQSLISGRNRILLFALVSFLIFLVQVFYGFGYHAFGDESGHDIGGWAIENGDILYRDYIDAHGPLVFFATWLLGKVVGYHYAFLFRLNALFITLISAAGLYFVSSAASWRERLLSPALFLGLLGPVWIVQALNMNGYWIFGGNLTVLACSLLVVPALLDKPVQKWAAAGGGAALVLLPFVAYSFLPVTALFTLSLLAVLCRRTAKLNRKDALYSLLGAAGALGIFLLWMLLYADLKGFIVYHFINNQFYYAHYIPFGFAAVFKSLRPSLLPANLVQTLAVCSLLLGSLILLVRTRYKIAGLIAIAGLLSLDARGGTTFQNGTFVVAALGFVAQMVPYWLNESRYKLSTVSALLVVCSLLVGLHAVSTPFGEDYVQRKQAGFHPFKKSDNLIDQKIREYAHPDERILVIPYNPNVYIEADRLPIKKYHAYLPWEADYAKSPVAGYERDICVDLPKNPPPVIYFDNWTVWGIWKPENFMGCVVQLLQTQYTLLPGIPDVYVRKDRLKQ</sequence>
<dbReference type="AlphaFoldDB" id="A0A6V8I7T7"/>
<feature type="transmembrane region" description="Helical" evidence="1">
    <location>
        <begin position="223"/>
        <end position="243"/>
    </location>
</feature>
<feature type="transmembrane region" description="Helical" evidence="1">
    <location>
        <begin position="286"/>
        <end position="303"/>
    </location>
</feature>
<dbReference type="Proteomes" id="UP000548726">
    <property type="component" value="Unassembled WGS sequence"/>
</dbReference>
<evidence type="ECO:0008006" key="4">
    <source>
        <dbReference type="Google" id="ProtNLM"/>
    </source>
</evidence>
<evidence type="ECO:0000313" key="3">
    <source>
        <dbReference type="Proteomes" id="UP000548726"/>
    </source>
</evidence>
<keyword evidence="1" id="KW-0812">Transmembrane</keyword>
<accession>A0A6V8I7T7</accession>
<dbReference type="EMBL" id="BLJP01000005">
    <property type="protein sequence ID" value="GFE93620.1"/>
    <property type="molecule type" value="Genomic_DNA"/>
</dbReference>
<comment type="caution">
    <text evidence="2">The sequence shown here is derived from an EMBL/GenBank/DDBJ whole genome shotgun (WGS) entry which is preliminary data.</text>
</comment>
<keyword evidence="1" id="KW-1133">Transmembrane helix</keyword>
<protein>
    <recommendedName>
        <fullName evidence="4">Glycosyltransferase RgtA/B/C/D-like domain-containing protein</fullName>
    </recommendedName>
</protein>
<feature type="transmembrane region" description="Helical" evidence="1">
    <location>
        <begin position="333"/>
        <end position="351"/>
    </location>
</feature>
<evidence type="ECO:0000313" key="2">
    <source>
        <dbReference type="EMBL" id="GFE93620.1"/>
    </source>
</evidence>
<feature type="transmembrane region" description="Helical" evidence="1">
    <location>
        <begin position="21"/>
        <end position="42"/>
    </location>
</feature>
<feature type="transmembrane region" description="Helical" evidence="1">
    <location>
        <begin position="358"/>
        <end position="377"/>
    </location>
</feature>
<proteinExistence type="predicted"/>
<feature type="transmembrane region" description="Helical" evidence="1">
    <location>
        <begin position="182"/>
        <end position="211"/>
    </location>
</feature>